<dbReference type="Proteomes" id="UP001140091">
    <property type="component" value="Unassembled WGS sequence"/>
</dbReference>
<evidence type="ECO:0000313" key="2">
    <source>
        <dbReference type="EMBL" id="KAJ2933308.1"/>
    </source>
</evidence>
<gene>
    <name evidence="2" type="ORF">H1R20_g3781</name>
</gene>
<name>A0A9W8MLF6_9AGAR</name>
<organism evidence="2 3">
    <name type="scientific">Candolleomyces eurysporus</name>
    <dbReference type="NCBI Taxonomy" id="2828524"/>
    <lineage>
        <taxon>Eukaryota</taxon>
        <taxon>Fungi</taxon>
        <taxon>Dikarya</taxon>
        <taxon>Basidiomycota</taxon>
        <taxon>Agaricomycotina</taxon>
        <taxon>Agaricomycetes</taxon>
        <taxon>Agaricomycetidae</taxon>
        <taxon>Agaricales</taxon>
        <taxon>Agaricineae</taxon>
        <taxon>Psathyrellaceae</taxon>
        <taxon>Candolleomyces</taxon>
    </lineage>
</organism>
<feature type="signal peptide" evidence="1">
    <location>
        <begin position="1"/>
        <end position="21"/>
    </location>
</feature>
<proteinExistence type="predicted"/>
<sequence>MIFNIQKLAVIAAVAFSSVSALSIPGHEAATLQAREPSSVVAAREEVRSFEPSRVIQARGQRPHPSGTSSNKKCIKITKKFGGMDYTVGYLSEDDIHGNGIFKVTSEKHNCLKVVAPTGSGPFDLPIHGENGSKKYLGLAGNDDLKASYPVRTRQTSVNSRPQGVGNTSGLSLSESAVWSVSGNVLTAIWWPEHGNKINVKTMFWPQQRDYLYFVTKPAGFSQIAPSAYEVTLHLVNP</sequence>
<evidence type="ECO:0000256" key="1">
    <source>
        <dbReference type="SAM" id="SignalP"/>
    </source>
</evidence>
<dbReference type="OrthoDB" id="2930085at2759"/>
<dbReference type="AlphaFoldDB" id="A0A9W8MLF6"/>
<accession>A0A9W8MLF6</accession>
<evidence type="ECO:0000313" key="3">
    <source>
        <dbReference type="Proteomes" id="UP001140091"/>
    </source>
</evidence>
<reference evidence="2" key="1">
    <citation type="submission" date="2022-06" db="EMBL/GenBank/DDBJ databases">
        <title>Genome Sequence of Candolleomyces eurysporus.</title>
        <authorList>
            <person name="Buettner E."/>
        </authorList>
    </citation>
    <scope>NUCLEOTIDE SEQUENCE</scope>
    <source>
        <strain evidence="2">VTCC 930004</strain>
    </source>
</reference>
<dbReference type="EMBL" id="JANBPK010000747">
    <property type="protein sequence ID" value="KAJ2933308.1"/>
    <property type="molecule type" value="Genomic_DNA"/>
</dbReference>
<comment type="caution">
    <text evidence="2">The sequence shown here is derived from an EMBL/GenBank/DDBJ whole genome shotgun (WGS) entry which is preliminary data.</text>
</comment>
<feature type="chain" id="PRO_5040824084" evidence="1">
    <location>
        <begin position="22"/>
        <end position="238"/>
    </location>
</feature>
<keyword evidence="1" id="KW-0732">Signal</keyword>
<feature type="non-terminal residue" evidence="2">
    <location>
        <position position="238"/>
    </location>
</feature>
<keyword evidence="3" id="KW-1185">Reference proteome</keyword>
<protein>
    <submittedName>
        <fullName evidence="2">Uncharacterized protein</fullName>
    </submittedName>
</protein>